<feature type="signal peptide" evidence="2">
    <location>
        <begin position="1"/>
        <end position="29"/>
    </location>
</feature>
<evidence type="ECO:0000256" key="1">
    <source>
        <dbReference type="SAM" id="MobiDB-lite"/>
    </source>
</evidence>
<dbReference type="PROSITE" id="PS51257">
    <property type="entry name" value="PROKAR_LIPOPROTEIN"/>
    <property type="match status" value="1"/>
</dbReference>
<feature type="region of interest" description="Disordered" evidence="1">
    <location>
        <begin position="30"/>
        <end position="50"/>
    </location>
</feature>
<proteinExistence type="predicted"/>
<sequence>MIRAHFGRKAIAGSSIALFALLASGCAESATGQAGGPKDGTTSASPTDSVAEGWNERLVDAPSKPEDLIELPGTESLIVSGMSADPGNDAGGSGHLYLMGKSTFELTEIWPERKHAVELDKKLYGDCPAPPSLNVASPHGIGLEEQTDGTSRLYVVNHGGRESVEVFSLAPSPQGNVDVTWIGCELLPKGTFGNGVAPDPASDGFYVTNYFDPSDMMAGFKTAFAGDETGYVLHSTPSQGWEKVRGSEMSAPNGIAVSEDGKSIFAAGWGSRDIRKFSVDEPDAAPQVLELGFMPDNLRWTASGTLLVTGQDIDSFETFQGFRSGATAPKPGFQVMEIQPGDFTAKEIASGNSTGFTNATTVIEVNGSLLIGSVDGNKIMELTKP</sequence>
<keyword evidence="2" id="KW-0732">Signal</keyword>
<keyword evidence="4" id="KW-1185">Reference proteome</keyword>
<protein>
    <recommendedName>
        <fullName evidence="5">SMP-30/Gluconolactonase/LRE-like region domain-containing protein</fullName>
    </recommendedName>
</protein>
<accession>A0ABU2BJK5</accession>
<dbReference type="InterPro" id="IPR051288">
    <property type="entry name" value="Serum_paraoxonase/arylesterase"/>
</dbReference>
<dbReference type="Proteomes" id="UP001183817">
    <property type="component" value="Unassembled WGS sequence"/>
</dbReference>
<dbReference type="PANTHER" id="PTHR11799:SF12">
    <property type="entry name" value="PARAOXONASE-RELATED"/>
    <property type="match status" value="1"/>
</dbReference>
<evidence type="ECO:0008006" key="5">
    <source>
        <dbReference type="Google" id="ProtNLM"/>
    </source>
</evidence>
<dbReference type="InterPro" id="IPR011042">
    <property type="entry name" value="6-blade_b-propeller_TolB-like"/>
</dbReference>
<dbReference type="Gene3D" id="2.120.10.30">
    <property type="entry name" value="TolB, C-terminal domain"/>
    <property type="match status" value="1"/>
</dbReference>
<dbReference type="EMBL" id="JAVDYI010000001">
    <property type="protein sequence ID" value="MDR7358824.1"/>
    <property type="molecule type" value="Genomic_DNA"/>
</dbReference>
<dbReference type="RefSeq" id="WP_310290877.1">
    <property type="nucleotide sequence ID" value="NZ_BAAAWO010000001.1"/>
</dbReference>
<reference evidence="3 4" key="1">
    <citation type="submission" date="2023-07" db="EMBL/GenBank/DDBJ databases">
        <title>Sequencing the genomes of 1000 actinobacteria strains.</title>
        <authorList>
            <person name="Klenk H.-P."/>
        </authorList>
    </citation>
    <scope>NUCLEOTIDE SEQUENCE [LARGE SCALE GENOMIC DNA]</scope>
    <source>
        <strain evidence="3 4">DSM 20167</strain>
    </source>
</reference>
<organism evidence="3 4">
    <name type="scientific">Paeniglutamicibacter sulfureus</name>
    <dbReference type="NCBI Taxonomy" id="43666"/>
    <lineage>
        <taxon>Bacteria</taxon>
        <taxon>Bacillati</taxon>
        <taxon>Actinomycetota</taxon>
        <taxon>Actinomycetes</taxon>
        <taxon>Micrococcales</taxon>
        <taxon>Micrococcaceae</taxon>
        <taxon>Paeniglutamicibacter</taxon>
    </lineage>
</organism>
<feature type="chain" id="PRO_5047100823" description="SMP-30/Gluconolactonase/LRE-like region domain-containing protein" evidence="2">
    <location>
        <begin position="30"/>
        <end position="385"/>
    </location>
</feature>
<gene>
    <name evidence="3" type="ORF">J2S64_002515</name>
</gene>
<dbReference type="PANTHER" id="PTHR11799">
    <property type="entry name" value="PARAOXONASE"/>
    <property type="match status" value="1"/>
</dbReference>
<evidence type="ECO:0000256" key="2">
    <source>
        <dbReference type="SAM" id="SignalP"/>
    </source>
</evidence>
<evidence type="ECO:0000313" key="4">
    <source>
        <dbReference type="Proteomes" id="UP001183817"/>
    </source>
</evidence>
<comment type="caution">
    <text evidence="3">The sequence shown here is derived from an EMBL/GenBank/DDBJ whole genome shotgun (WGS) entry which is preliminary data.</text>
</comment>
<evidence type="ECO:0000313" key="3">
    <source>
        <dbReference type="EMBL" id="MDR7358824.1"/>
    </source>
</evidence>
<dbReference type="SUPFAM" id="SSF63829">
    <property type="entry name" value="Calcium-dependent phosphotriesterase"/>
    <property type="match status" value="1"/>
</dbReference>
<name>A0ABU2BJK5_9MICC</name>